<evidence type="ECO:0000313" key="5">
    <source>
        <dbReference type="EMBL" id="RYC72257.1"/>
    </source>
</evidence>
<dbReference type="Pfam" id="PF14602">
    <property type="entry name" value="Hexapep_2"/>
    <property type="match status" value="1"/>
</dbReference>
<dbReference type="InterPro" id="IPR011004">
    <property type="entry name" value="Trimer_LpxA-like_sf"/>
</dbReference>
<dbReference type="RefSeq" id="WP_077923534.1">
    <property type="nucleotide sequence ID" value="NZ_SBLB01000001.1"/>
</dbReference>
<evidence type="ECO:0000313" key="6">
    <source>
        <dbReference type="Proteomes" id="UP000290407"/>
    </source>
</evidence>
<comment type="similarity">
    <text evidence="1">Belongs to the transferase hexapeptide repeat family.</text>
</comment>
<proteinExistence type="inferred from homology"/>
<dbReference type="InterPro" id="IPR051159">
    <property type="entry name" value="Hexapeptide_acetyltransf"/>
</dbReference>
<dbReference type="Gene3D" id="2.160.10.10">
    <property type="entry name" value="Hexapeptide repeat proteins"/>
    <property type="match status" value="1"/>
</dbReference>
<comment type="caution">
    <text evidence="5">The sequence shown here is derived from an EMBL/GenBank/DDBJ whole genome shotgun (WGS) entry which is preliminary data.</text>
</comment>
<evidence type="ECO:0000256" key="1">
    <source>
        <dbReference type="ARBA" id="ARBA00007274"/>
    </source>
</evidence>
<protein>
    <submittedName>
        <fullName evidence="5">Acyltransferase</fullName>
    </submittedName>
</protein>
<dbReference type="GO" id="GO:0008374">
    <property type="term" value="F:O-acyltransferase activity"/>
    <property type="evidence" value="ECO:0007669"/>
    <property type="project" value="TreeGrafter"/>
</dbReference>
<dbReference type="GO" id="GO:0005829">
    <property type="term" value="C:cytosol"/>
    <property type="evidence" value="ECO:0007669"/>
    <property type="project" value="TreeGrafter"/>
</dbReference>
<dbReference type="InterPro" id="IPR001451">
    <property type="entry name" value="Hexapep"/>
</dbReference>
<dbReference type="EMBL" id="SBLB01000001">
    <property type="protein sequence ID" value="RYC72257.1"/>
    <property type="molecule type" value="Genomic_DNA"/>
</dbReference>
<evidence type="ECO:0000256" key="2">
    <source>
        <dbReference type="ARBA" id="ARBA00022679"/>
    </source>
</evidence>
<keyword evidence="3" id="KW-0677">Repeat</keyword>
<dbReference type="AlphaFoldDB" id="A0A4Q2UR38"/>
<evidence type="ECO:0000256" key="4">
    <source>
        <dbReference type="ARBA" id="ARBA00023315"/>
    </source>
</evidence>
<dbReference type="PROSITE" id="PS00101">
    <property type="entry name" value="HEXAPEP_TRANSFERASES"/>
    <property type="match status" value="1"/>
</dbReference>
<keyword evidence="6" id="KW-1185">Reference proteome</keyword>
<dbReference type="SUPFAM" id="SSF51161">
    <property type="entry name" value="Trimeric LpxA-like enzymes"/>
    <property type="match status" value="1"/>
</dbReference>
<organism evidence="5 6">
    <name type="scientific">Spirosoma sordidisoli</name>
    <dbReference type="NCBI Taxonomy" id="2502893"/>
    <lineage>
        <taxon>Bacteria</taxon>
        <taxon>Pseudomonadati</taxon>
        <taxon>Bacteroidota</taxon>
        <taxon>Cytophagia</taxon>
        <taxon>Cytophagales</taxon>
        <taxon>Cytophagaceae</taxon>
        <taxon>Spirosoma</taxon>
    </lineage>
</organism>
<dbReference type="PANTHER" id="PTHR23416:SF23">
    <property type="entry name" value="ACETYLTRANSFERASE C18B11.09C-RELATED"/>
    <property type="match status" value="1"/>
</dbReference>
<dbReference type="CDD" id="cd04647">
    <property type="entry name" value="LbH_MAT_like"/>
    <property type="match status" value="1"/>
</dbReference>
<dbReference type="InterPro" id="IPR018357">
    <property type="entry name" value="Hexapep_transf_CS"/>
</dbReference>
<sequence length="210" mass="23061">MTIAHRVADNPRLKQLIHYLLIPKGQARPRWWVSWFVNPFIHKKGKGARICRSARLDVLPFRKFELADHATIEDFCVINNGVGDVTIGPSSRVGISSVVIGPVRIGTQVIIAQHVVISGLNHSYESLDKPIRLQPPTSRCVVIEDECWIGANAVITAGVRIGKHSVVAAGSIVTKDVPPYSVVGGNPARLLKAYNPESQSWEKVRPQPVS</sequence>
<name>A0A4Q2UR38_9BACT</name>
<keyword evidence="2 5" id="KW-0808">Transferase</keyword>
<evidence type="ECO:0000256" key="3">
    <source>
        <dbReference type="ARBA" id="ARBA00022737"/>
    </source>
</evidence>
<gene>
    <name evidence="5" type="ORF">EQG79_08430</name>
</gene>
<keyword evidence="4 5" id="KW-0012">Acyltransferase</keyword>
<dbReference type="PANTHER" id="PTHR23416">
    <property type="entry name" value="SIALIC ACID SYNTHASE-RELATED"/>
    <property type="match status" value="1"/>
</dbReference>
<dbReference type="Proteomes" id="UP000290407">
    <property type="component" value="Unassembled WGS sequence"/>
</dbReference>
<reference evidence="5 6" key="1">
    <citation type="submission" date="2019-01" db="EMBL/GenBank/DDBJ databases">
        <title>Spirosoma flava sp. nov., a propanil-degrading bacterium isolated from herbicide-contaminated soil.</title>
        <authorList>
            <person name="Zhang L."/>
            <person name="Jiang J.-D."/>
        </authorList>
    </citation>
    <scope>NUCLEOTIDE SEQUENCE [LARGE SCALE GENOMIC DNA]</scope>
    <source>
        <strain evidence="5 6">TY50</strain>
    </source>
</reference>
<accession>A0A4Q2UR38</accession>